<proteinExistence type="predicted"/>
<sequence>TAKSQIIRHAQDITLGDAYFLQRSIVPTSPTVLIGVVMDFVALRIVKLTAFDGC</sequence>
<name>A0A8J2LDA5_9HEXA</name>
<feature type="non-terminal residue" evidence="1">
    <location>
        <position position="1"/>
    </location>
</feature>
<accession>A0A8J2LDA5</accession>
<keyword evidence="2" id="KW-1185">Reference proteome</keyword>
<dbReference type="EMBL" id="CAJVCH010551130">
    <property type="protein sequence ID" value="CAG7829358.1"/>
    <property type="molecule type" value="Genomic_DNA"/>
</dbReference>
<reference evidence="1" key="1">
    <citation type="submission" date="2021-06" db="EMBL/GenBank/DDBJ databases">
        <authorList>
            <person name="Hodson N. C."/>
            <person name="Mongue J. A."/>
            <person name="Jaron S. K."/>
        </authorList>
    </citation>
    <scope>NUCLEOTIDE SEQUENCE</scope>
</reference>
<gene>
    <name evidence="1" type="ORF">AFUS01_LOCUS39224</name>
</gene>
<organism evidence="1 2">
    <name type="scientific">Allacma fusca</name>
    <dbReference type="NCBI Taxonomy" id="39272"/>
    <lineage>
        <taxon>Eukaryota</taxon>
        <taxon>Metazoa</taxon>
        <taxon>Ecdysozoa</taxon>
        <taxon>Arthropoda</taxon>
        <taxon>Hexapoda</taxon>
        <taxon>Collembola</taxon>
        <taxon>Symphypleona</taxon>
        <taxon>Sminthuridae</taxon>
        <taxon>Allacma</taxon>
    </lineage>
</organism>
<dbReference type="AlphaFoldDB" id="A0A8J2LDA5"/>
<dbReference type="Proteomes" id="UP000708208">
    <property type="component" value="Unassembled WGS sequence"/>
</dbReference>
<protein>
    <submittedName>
        <fullName evidence="1">Uncharacterized protein</fullName>
    </submittedName>
</protein>
<comment type="caution">
    <text evidence="1">The sequence shown here is derived from an EMBL/GenBank/DDBJ whole genome shotgun (WGS) entry which is preliminary data.</text>
</comment>
<evidence type="ECO:0000313" key="2">
    <source>
        <dbReference type="Proteomes" id="UP000708208"/>
    </source>
</evidence>
<evidence type="ECO:0000313" key="1">
    <source>
        <dbReference type="EMBL" id="CAG7829358.1"/>
    </source>
</evidence>